<dbReference type="Proteomes" id="UP001107558">
    <property type="component" value="Chromosome 3"/>
</dbReference>
<keyword evidence="3 6" id="KW-0812">Transmembrane</keyword>
<evidence type="ECO:0000313" key="8">
    <source>
        <dbReference type="Proteomes" id="UP001107558"/>
    </source>
</evidence>
<evidence type="ECO:0000256" key="1">
    <source>
        <dbReference type="ARBA" id="ARBA00004651"/>
    </source>
</evidence>
<protein>
    <recommendedName>
        <fullName evidence="9">Gustatory receptor</fullName>
    </recommendedName>
</protein>
<gene>
    <name evidence="7" type="ORF">PVAND_002078</name>
</gene>
<organism evidence="7 8">
    <name type="scientific">Polypedilum vanderplanki</name>
    <name type="common">Sleeping chironomid midge</name>
    <dbReference type="NCBI Taxonomy" id="319348"/>
    <lineage>
        <taxon>Eukaryota</taxon>
        <taxon>Metazoa</taxon>
        <taxon>Ecdysozoa</taxon>
        <taxon>Arthropoda</taxon>
        <taxon>Hexapoda</taxon>
        <taxon>Insecta</taxon>
        <taxon>Pterygota</taxon>
        <taxon>Neoptera</taxon>
        <taxon>Endopterygota</taxon>
        <taxon>Diptera</taxon>
        <taxon>Nematocera</taxon>
        <taxon>Chironomoidea</taxon>
        <taxon>Chironomidae</taxon>
        <taxon>Chironominae</taxon>
        <taxon>Polypedilum</taxon>
        <taxon>Polypedilum</taxon>
    </lineage>
</organism>
<keyword evidence="8" id="KW-1185">Reference proteome</keyword>
<feature type="transmembrane region" description="Helical" evidence="6">
    <location>
        <begin position="55"/>
        <end position="75"/>
    </location>
</feature>
<evidence type="ECO:0000256" key="4">
    <source>
        <dbReference type="ARBA" id="ARBA00022989"/>
    </source>
</evidence>
<dbReference type="InterPro" id="IPR013604">
    <property type="entry name" value="7TM_chemorcpt"/>
</dbReference>
<evidence type="ECO:0000256" key="3">
    <source>
        <dbReference type="ARBA" id="ARBA00022692"/>
    </source>
</evidence>
<proteinExistence type="predicted"/>
<keyword evidence="4 6" id="KW-1133">Transmembrane helix</keyword>
<dbReference type="GO" id="GO:0050909">
    <property type="term" value="P:sensory perception of taste"/>
    <property type="evidence" value="ECO:0007669"/>
    <property type="project" value="InterPro"/>
</dbReference>
<evidence type="ECO:0000256" key="2">
    <source>
        <dbReference type="ARBA" id="ARBA00022475"/>
    </source>
</evidence>
<dbReference type="GO" id="GO:0005886">
    <property type="term" value="C:plasma membrane"/>
    <property type="evidence" value="ECO:0007669"/>
    <property type="project" value="UniProtKB-SubCell"/>
</dbReference>
<reference evidence="7" key="1">
    <citation type="submission" date="2021-03" db="EMBL/GenBank/DDBJ databases">
        <title>Chromosome level genome of the anhydrobiotic midge Polypedilum vanderplanki.</title>
        <authorList>
            <person name="Yoshida Y."/>
            <person name="Kikawada T."/>
            <person name="Gusev O."/>
        </authorList>
    </citation>
    <scope>NUCLEOTIDE SEQUENCE</scope>
    <source>
        <strain evidence="7">NIAS01</strain>
        <tissue evidence="7">Whole body or cell culture</tissue>
    </source>
</reference>
<name>A0A9J6BQF2_POLVA</name>
<dbReference type="Pfam" id="PF08395">
    <property type="entry name" value="7tm_7"/>
    <property type="match status" value="1"/>
</dbReference>
<accession>A0A9J6BQF2</accession>
<evidence type="ECO:0000313" key="7">
    <source>
        <dbReference type="EMBL" id="KAG5671909.1"/>
    </source>
</evidence>
<sequence length="83" mass="9300">MVIVCQKSENENNETCRLISKLMNKNICSTSFQSFGNQAKGANVKSTCGLFNFDLSLIGMIISSMITYFIIFIQFEISLQSKS</sequence>
<evidence type="ECO:0000256" key="5">
    <source>
        <dbReference type="ARBA" id="ARBA00023136"/>
    </source>
</evidence>
<dbReference type="AlphaFoldDB" id="A0A9J6BQF2"/>
<comment type="caution">
    <text evidence="7">The sequence shown here is derived from an EMBL/GenBank/DDBJ whole genome shotgun (WGS) entry which is preliminary data.</text>
</comment>
<comment type="subcellular location">
    <subcellularLocation>
        <location evidence="1">Cell membrane</location>
        <topology evidence="1">Multi-pass membrane protein</topology>
    </subcellularLocation>
</comment>
<keyword evidence="2" id="KW-1003">Cell membrane</keyword>
<keyword evidence="5 6" id="KW-0472">Membrane</keyword>
<evidence type="ECO:0008006" key="9">
    <source>
        <dbReference type="Google" id="ProtNLM"/>
    </source>
</evidence>
<evidence type="ECO:0000256" key="6">
    <source>
        <dbReference type="SAM" id="Phobius"/>
    </source>
</evidence>
<dbReference type="EMBL" id="JADBJN010000003">
    <property type="protein sequence ID" value="KAG5671909.1"/>
    <property type="molecule type" value="Genomic_DNA"/>
</dbReference>